<proteinExistence type="predicted"/>
<dbReference type="EMBL" id="JAENHP010000015">
    <property type="protein sequence ID" value="MBM2620620.1"/>
    <property type="molecule type" value="Genomic_DNA"/>
</dbReference>
<reference evidence="1 2" key="1">
    <citation type="submission" date="2021-01" db="EMBL/GenBank/DDBJ databases">
        <title>Actinoplanes sp. nov. LDG1-06 isolated from lichen.</title>
        <authorList>
            <person name="Saeng-In P."/>
            <person name="Phongsopitanun W."/>
            <person name="Kanchanasin P."/>
            <person name="Yuki M."/>
            <person name="Kudo T."/>
            <person name="Ohkuma M."/>
            <person name="Tanasupawat S."/>
        </authorList>
    </citation>
    <scope>NUCLEOTIDE SEQUENCE [LARGE SCALE GENOMIC DNA]</scope>
    <source>
        <strain evidence="1 2">LDG1-06</strain>
    </source>
</reference>
<name>A0ABS2ALC1_9ACTN</name>
<sequence length="745" mass="79693">MNRAAQGILTVTLIAAVAANGTVARAQPRAPSTNLGWQTDEDGDGLTREVEAAAGTCSSRTASAPGVDCAALADPRDTDGDGISDRMELVGTPSLPLPSWGADPRHKDLFVEVDFMRRTLAENNAGTRRFMSAAVARKFAEFYGDHATTDPVVRARHAASLQNPDGKPGISVHLDIGRAPETAADATIFGDWGGYTAVDAVKEGDTYRGVRASQAWPIHMRAERRGIFRYHLAYSGGGGQTAPGFTASYNFDSSFVAPHETGHSLGLGHAGVYGLEPDVNCKPNYPSMMNYAFGSGSTGFADGRITEGPTLNNLSVQEHGVAANASDAFFDRLTTVFGYYVDRVRGHVDWNRDGEFAPAGEYVSAYVNLSLGGGGCEYTRWNKTRVADLRSAQSPALVRHSGRLYAFVVSNGQVRYSTSASAWACPEPEPQGCRGATWSSSQGAGAPGRMVTVDAAEVGSATRPVLLVVAGDDQRNLWQRRSVTVAGQEQWTPWTRLSGQALPGSGPTIVRDSTRTLVFAVAPDNRYVTWNAGSAGVTGLPAPIFSSAGGALSRPAGSMFRPGAVIATLNGQAGLYALFAGADDKLDLWYRNLGTRRWEKTDLMESRPGPVAGAPAMAWVPPGRISEQGRLYIVYARGSDRVARMMMSHVRVTGGVKRQRVGLDVHFDNKWRTASGVDLFYEKPFSINVAAAITYASSGEVWLHPKADGINNNAYRNYDDWSVLRVGVCKDVVNPGGLVSNPIRC</sequence>
<evidence type="ECO:0000313" key="1">
    <source>
        <dbReference type="EMBL" id="MBM2620620.1"/>
    </source>
</evidence>
<dbReference type="SUPFAM" id="SSF89372">
    <property type="entry name" value="Fucose-specific lectin"/>
    <property type="match status" value="1"/>
</dbReference>
<accession>A0ABS2ALC1</accession>
<dbReference type="RefSeq" id="WP_203380600.1">
    <property type="nucleotide sequence ID" value="NZ_JAENHP010000015.1"/>
</dbReference>
<organism evidence="1 2">
    <name type="scientific">Paractinoplanes ovalisporus</name>
    <dbReference type="NCBI Taxonomy" id="2810368"/>
    <lineage>
        <taxon>Bacteria</taxon>
        <taxon>Bacillati</taxon>
        <taxon>Actinomycetota</taxon>
        <taxon>Actinomycetes</taxon>
        <taxon>Micromonosporales</taxon>
        <taxon>Micromonosporaceae</taxon>
        <taxon>Paractinoplanes</taxon>
    </lineage>
</organism>
<keyword evidence="2" id="KW-1185">Reference proteome</keyword>
<gene>
    <name evidence="1" type="ORF">JIG36_34480</name>
</gene>
<dbReference type="InterPro" id="IPR024079">
    <property type="entry name" value="MetalloPept_cat_dom_sf"/>
</dbReference>
<dbReference type="Proteomes" id="UP000632138">
    <property type="component" value="Unassembled WGS sequence"/>
</dbReference>
<comment type="caution">
    <text evidence="1">The sequence shown here is derived from an EMBL/GenBank/DDBJ whole genome shotgun (WGS) entry which is preliminary data.</text>
</comment>
<dbReference type="Gene3D" id="3.40.390.10">
    <property type="entry name" value="Collagenase (Catalytic Domain)"/>
    <property type="match status" value="1"/>
</dbReference>
<dbReference type="SUPFAM" id="SSF55486">
    <property type="entry name" value="Metalloproteases ('zincins'), catalytic domain"/>
    <property type="match status" value="1"/>
</dbReference>
<evidence type="ECO:0000313" key="2">
    <source>
        <dbReference type="Proteomes" id="UP000632138"/>
    </source>
</evidence>
<protein>
    <submittedName>
        <fullName evidence="1">Uncharacterized protein</fullName>
    </submittedName>
</protein>